<dbReference type="SUPFAM" id="SSF82153">
    <property type="entry name" value="FAS1 domain"/>
    <property type="match status" value="1"/>
</dbReference>
<name>A0ABU8NHP8_9SPHI</name>
<evidence type="ECO:0000313" key="2">
    <source>
        <dbReference type="Proteomes" id="UP001378956"/>
    </source>
</evidence>
<dbReference type="EMBL" id="JBBEUB010000001">
    <property type="protein sequence ID" value="MEJ2901246.1"/>
    <property type="molecule type" value="Genomic_DNA"/>
</dbReference>
<accession>A0ABU8NHP8</accession>
<dbReference type="Gene3D" id="2.60.120.260">
    <property type="entry name" value="Galactose-binding domain-like"/>
    <property type="match status" value="1"/>
</dbReference>
<gene>
    <name evidence="1" type="ORF">WAE58_02345</name>
</gene>
<evidence type="ECO:0008006" key="3">
    <source>
        <dbReference type="Google" id="ProtNLM"/>
    </source>
</evidence>
<dbReference type="Gene3D" id="2.30.180.10">
    <property type="entry name" value="FAS1 domain"/>
    <property type="match status" value="1"/>
</dbReference>
<dbReference type="InterPro" id="IPR036378">
    <property type="entry name" value="FAS1_dom_sf"/>
</dbReference>
<proteinExistence type="predicted"/>
<dbReference type="SUPFAM" id="SSF49785">
    <property type="entry name" value="Galactose-binding domain-like"/>
    <property type="match status" value="1"/>
</dbReference>
<organism evidence="1 2">
    <name type="scientific">Pedobacter panaciterrae</name>
    <dbReference type="NCBI Taxonomy" id="363849"/>
    <lineage>
        <taxon>Bacteria</taxon>
        <taxon>Pseudomonadati</taxon>
        <taxon>Bacteroidota</taxon>
        <taxon>Sphingobacteriia</taxon>
        <taxon>Sphingobacteriales</taxon>
        <taxon>Sphingobacteriaceae</taxon>
        <taxon>Pedobacter</taxon>
    </lineage>
</organism>
<protein>
    <recommendedName>
        <fullName evidence="3">Fasciclin domain-containing protein</fullName>
    </recommendedName>
</protein>
<comment type="caution">
    <text evidence="1">The sequence shown here is derived from an EMBL/GenBank/DDBJ whole genome shotgun (WGS) entry which is preliminary data.</text>
</comment>
<sequence length="399" mass="45564">MKKSNLYSRYLIAFLFSAIIFQVACKKEKGYYSTQDINPGTSLNIYDYLKSKPGVYDSLLLVIDKLKMKSILTDSSVSVFAVSNPSFQLAIRNLNDARRANGKRAIFLTELASGFAPALADLEKAKNDSAHLDTMVSRYIVKGLFKSTDFSLGDGRELFSVRGNYPMHGKRQYADAQGMQNGGPEVIEFANTKRSVFTPNWAFAYTSSVNIQAKNGIVHLIQPDHVFGYDEFARRLTFIPPPTNLFKTVTGTMEVKFNNPDYKDGTVNPGEKFIKLFDDNVLTKFICHFNVQNVKPVYFIWHPSLPVVSNVYTLTSANDSKEYSRNPKSWRVEGSQNGTDWTVLDTRQDMVFESNFQNKVYDFNNEIAWQHYRIVFLSNTGDDLFQLSEWTMNFRTIYK</sequence>
<evidence type="ECO:0000313" key="1">
    <source>
        <dbReference type="EMBL" id="MEJ2901246.1"/>
    </source>
</evidence>
<dbReference type="InterPro" id="IPR008979">
    <property type="entry name" value="Galactose-bd-like_sf"/>
</dbReference>
<reference evidence="1 2" key="1">
    <citation type="submission" date="2024-03" db="EMBL/GenBank/DDBJ databases">
        <title>Sequence of Lycoming College Course Isolates.</title>
        <authorList>
            <person name="Plotts O."/>
            <person name="Newman J."/>
        </authorList>
    </citation>
    <scope>NUCLEOTIDE SEQUENCE [LARGE SCALE GENOMIC DNA]</scope>
    <source>
        <strain evidence="1 2">CJB-3</strain>
    </source>
</reference>
<keyword evidence="2" id="KW-1185">Reference proteome</keyword>
<dbReference type="Proteomes" id="UP001378956">
    <property type="component" value="Unassembled WGS sequence"/>
</dbReference>
<dbReference type="RefSeq" id="WP_172663724.1">
    <property type="nucleotide sequence ID" value="NZ_JABMKW010000020.1"/>
</dbReference>